<organism evidence="1 2">
    <name type="scientific">Microbacterium lemovicicum</name>
    <dbReference type="NCBI Taxonomy" id="1072463"/>
    <lineage>
        <taxon>Bacteria</taxon>
        <taxon>Bacillati</taxon>
        <taxon>Actinomycetota</taxon>
        <taxon>Actinomycetes</taxon>
        <taxon>Micrococcales</taxon>
        <taxon>Microbacteriaceae</taxon>
        <taxon>Microbacterium</taxon>
    </lineage>
</organism>
<dbReference type="EMBL" id="CP031423">
    <property type="protein sequence ID" value="AZS37513.1"/>
    <property type="molecule type" value="Genomic_DNA"/>
</dbReference>
<gene>
    <name evidence="1" type="ORF">CVS47_02150</name>
</gene>
<reference evidence="1 2" key="1">
    <citation type="submission" date="2018-08" db="EMBL/GenBank/DDBJ databases">
        <title>Microbacterium lemovicicum sp. nov., a bacterium isolated from a natural uranium-rich soil.</title>
        <authorList>
            <person name="ORTET P."/>
        </authorList>
    </citation>
    <scope>NUCLEOTIDE SEQUENCE [LARGE SCALE GENOMIC DNA]</scope>
    <source>
        <strain evidence="1 2">Viu22</strain>
    </source>
</reference>
<dbReference type="AlphaFoldDB" id="A0A3Q9J4A0"/>
<proteinExistence type="predicted"/>
<evidence type="ECO:0000313" key="2">
    <source>
        <dbReference type="Proteomes" id="UP000276888"/>
    </source>
</evidence>
<name>A0A3Q9J4A0_9MICO</name>
<dbReference type="Proteomes" id="UP000276888">
    <property type="component" value="Chromosome"/>
</dbReference>
<protein>
    <submittedName>
        <fullName evidence="1">Uncharacterized protein</fullName>
    </submittedName>
</protein>
<accession>A0A3Q9J4A0</accession>
<dbReference type="KEGG" id="mlv:CVS47_02150"/>
<evidence type="ECO:0000313" key="1">
    <source>
        <dbReference type="EMBL" id="AZS37513.1"/>
    </source>
</evidence>
<keyword evidence="2" id="KW-1185">Reference proteome</keyword>
<sequence length="92" mass="10138">MFKTRSAATFRVTRESEICQPVVDLLFAEDSDDIIDALYGLSDEASATAGAEELLSDLTTLIEIWGSYDGTRPERTYVGVATALFQDYYCAP</sequence>